<sequence>MSDARSGRKALTIMNNRSSRSAGLKAGTARERLLDKHKQHLHFAAMKLSAGDRIGAESEFQHAEHFFRSASEQNGGGRQ</sequence>
<protein>
    <submittedName>
        <fullName evidence="2">DUF4167 domain-containing protein</fullName>
    </submittedName>
</protein>
<dbReference type="InterPro" id="IPR025430">
    <property type="entry name" value="DUF4167"/>
</dbReference>
<proteinExistence type="predicted"/>
<comment type="caution">
    <text evidence="2">The sequence shown here is derived from an EMBL/GenBank/DDBJ whole genome shotgun (WGS) entry which is preliminary data.</text>
</comment>
<dbReference type="EMBL" id="VJMG01000089">
    <property type="protein sequence ID" value="TRL31848.1"/>
    <property type="molecule type" value="Genomic_DNA"/>
</dbReference>
<reference evidence="2 3" key="1">
    <citation type="submission" date="2019-07" db="EMBL/GenBank/DDBJ databases">
        <title>Ln-dependent methylotrophs.</title>
        <authorList>
            <person name="Tani A."/>
        </authorList>
    </citation>
    <scope>NUCLEOTIDE SEQUENCE [LARGE SCALE GENOMIC DNA]</scope>
    <source>
        <strain evidence="2 3">SM12</strain>
    </source>
</reference>
<dbReference type="Proteomes" id="UP000316801">
    <property type="component" value="Unassembled WGS sequence"/>
</dbReference>
<accession>A0A549SQE6</accession>
<dbReference type="Pfam" id="PF13763">
    <property type="entry name" value="DUF4167"/>
    <property type="match status" value="1"/>
</dbReference>
<evidence type="ECO:0000313" key="2">
    <source>
        <dbReference type="EMBL" id="TRL31848.1"/>
    </source>
</evidence>
<feature type="domain" description="DUF4167" evidence="1">
    <location>
        <begin position="25"/>
        <end position="73"/>
    </location>
</feature>
<gene>
    <name evidence="2" type="ORF">FNA46_24180</name>
</gene>
<keyword evidence="3" id="KW-1185">Reference proteome</keyword>
<name>A0A549SQE6_9HYPH</name>
<evidence type="ECO:0000259" key="1">
    <source>
        <dbReference type="Pfam" id="PF13763"/>
    </source>
</evidence>
<evidence type="ECO:0000313" key="3">
    <source>
        <dbReference type="Proteomes" id="UP000316801"/>
    </source>
</evidence>
<dbReference type="AlphaFoldDB" id="A0A549SQE6"/>
<organism evidence="2 3">
    <name type="scientific">Rhizobium straminoryzae</name>
    <dbReference type="NCBI Taxonomy" id="1387186"/>
    <lineage>
        <taxon>Bacteria</taxon>
        <taxon>Pseudomonadati</taxon>
        <taxon>Pseudomonadota</taxon>
        <taxon>Alphaproteobacteria</taxon>
        <taxon>Hyphomicrobiales</taxon>
        <taxon>Rhizobiaceae</taxon>
        <taxon>Rhizobium/Agrobacterium group</taxon>
        <taxon>Rhizobium</taxon>
    </lineage>
</organism>